<evidence type="ECO:0000313" key="4">
    <source>
        <dbReference type="Proteomes" id="UP000466785"/>
    </source>
</evidence>
<feature type="region of interest" description="Disordered" evidence="1">
    <location>
        <begin position="56"/>
        <end position="103"/>
    </location>
</feature>
<protein>
    <recommendedName>
        <fullName evidence="5">Protein kinase</fullName>
    </recommendedName>
</protein>
<keyword evidence="2" id="KW-1133">Transmembrane helix</keyword>
<feature type="compositionally biased region" description="Low complexity" evidence="1">
    <location>
        <begin position="94"/>
        <end position="103"/>
    </location>
</feature>
<evidence type="ECO:0008006" key="5">
    <source>
        <dbReference type="Google" id="ProtNLM"/>
    </source>
</evidence>
<dbReference type="EMBL" id="AP022570">
    <property type="protein sequence ID" value="BBX53659.1"/>
    <property type="molecule type" value="Genomic_DNA"/>
</dbReference>
<dbReference type="RefSeq" id="WP_163678116.1">
    <property type="nucleotide sequence ID" value="NZ_AP022570.1"/>
</dbReference>
<name>A0A6N4VGU5_9MYCO</name>
<dbReference type="KEGG" id="mpof:MPOR_46850"/>
<sequence length="210" mass="22321">MPTTTDQPPGQDVSGDLAEPKMRSTKWSAIAIVLASIATLAILFVMLNSSNEQSGEVRSVPAQPQTFSPQSQPPVPQTRLDIPPPQAALPPAAPSSAPTTAASPAPVIDELGFVDSEARCTDDEQAVAIARTETSAVVICRDAQGDYVYQGVRLSDGASLRLDDVRTIPAGFEARNGATTYRLSATELVVIDGETLYSRDPIVEYREARP</sequence>
<evidence type="ECO:0000256" key="1">
    <source>
        <dbReference type="SAM" id="MobiDB-lite"/>
    </source>
</evidence>
<reference evidence="3 4" key="1">
    <citation type="journal article" date="2019" name="Emerg. Microbes Infect.">
        <title>Comprehensive subspecies identification of 175 nontuberculous mycobacteria species based on 7547 genomic profiles.</title>
        <authorList>
            <person name="Matsumoto Y."/>
            <person name="Kinjo T."/>
            <person name="Motooka D."/>
            <person name="Nabeya D."/>
            <person name="Jung N."/>
            <person name="Uechi K."/>
            <person name="Horii T."/>
            <person name="Iida T."/>
            <person name="Fujita J."/>
            <person name="Nakamura S."/>
        </authorList>
    </citation>
    <scope>NUCLEOTIDE SEQUENCE [LARGE SCALE GENOMIC DNA]</scope>
    <source>
        <strain evidence="3 4">JCM 12603</strain>
    </source>
</reference>
<evidence type="ECO:0000313" key="3">
    <source>
        <dbReference type="EMBL" id="BBX53659.1"/>
    </source>
</evidence>
<feature type="compositionally biased region" description="Pro residues" evidence="1">
    <location>
        <begin position="71"/>
        <end position="93"/>
    </location>
</feature>
<keyword evidence="4" id="KW-1185">Reference proteome</keyword>
<keyword evidence="2" id="KW-0812">Transmembrane</keyword>
<feature type="transmembrane region" description="Helical" evidence="2">
    <location>
        <begin position="27"/>
        <end position="47"/>
    </location>
</feature>
<gene>
    <name evidence="3" type="ORF">MPOR_46850</name>
</gene>
<keyword evidence="2" id="KW-0472">Membrane</keyword>
<accession>A0A6N4VGU5</accession>
<evidence type="ECO:0000256" key="2">
    <source>
        <dbReference type="SAM" id="Phobius"/>
    </source>
</evidence>
<feature type="region of interest" description="Disordered" evidence="1">
    <location>
        <begin position="1"/>
        <end position="20"/>
    </location>
</feature>
<dbReference type="AlphaFoldDB" id="A0A6N4VGU5"/>
<organism evidence="3 4">
    <name type="scientific">Mycolicibacterium poriferae</name>
    <dbReference type="NCBI Taxonomy" id="39694"/>
    <lineage>
        <taxon>Bacteria</taxon>
        <taxon>Bacillati</taxon>
        <taxon>Actinomycetota</taxon>
        <taxon>Actinomycetes</taxon>
        <taxon>Mycobacteriales</taxon>
        <taxon>Mycobacteriaceae</taxon>
        <taxon>Mycolicibacterium</taxon>
    </lineage>
</organism>
<proteinExistence type="predicted"/>
<dbReference type="Proteomes" id="UP000466785">
    <property type="component" value="Chromosome"/>
</dbReference>